<dbReference type="EMBL" id="JAXQNO010000006">
    <property type="protein sequence ID" value="KAK4796729.1"/>
    <property type="molecule type" value="Genomic_DNA"/>
</dbReference>
<keyword evidence="3" id="KW-0862">Zinc</keyword>
<keyword evidence="2" id="KW-0863">Zinc-finger</keyword>
<evidence type="ECO:0000313" key="6">
    <source>
        <dbReference type="EMBL" id="KAK4796729.1"/>
    </source>
</evidence>
<organism evidence="6 7">
    <name type="scientific">Trapa natans</name>
    <name type="common">Water chestnut</name>
    <dbReference type="NCBI Taxonomy" id="22666"/>
    <lineage>
        <taxon>Eukaryota</taxon>
        <taxon>Viridiplantae</taxon>
        <taxon>Streptophyta</taxon>
        <taxon>Embryophyta</taxon>
        <taxon>Tracheophyta</taxon>
        <taxon>Spermatophyta</taxon>
        <taxon>Magnoliopsida</taxon>
        <taxon>eudicotyledons</taxon>
        <taxon>Gunneridae</taxon>
        <taxon>Pentapetalae</taxon>
        <taxon>rosids</taxon>
        <taxon>malvids</taxon>
        <taxon>Myrtales</taxon>
        <taxon>Lythraceae</taxon>
        <taxon>Trapa</taxon>
    </lineage>
</organism>
<dbReference type="InterPro" id="IPR011011">
    <property type="entry name" value="Znf_FYVE_PHD"/>
</dbReference>
<dbReference type="Proteomes" id="UP001346149">
    <property type="component" value="Unassembled WGS sequence"/>
</dbReference>
<evidence type="ECO:0000259" key="5">
    <source>
        <dbReference type="Pfam" id="PF25054"/>
    </source>
</evidence>
<dbReference type="PANTHER" id="PTHR33779">
    <property type="entry name" value="EXPRESSED PROTEIN"/>
    <property type="match status" value="1"/>
</dbReference>
<dbReference type="PANTHER" id="PTHR33779:SF1">
    <property type="entry name" value="EXPRESSED PROTEIN"/>
    <property type="match status" value="1"/>
</dbReference>
<protein>
    <recommendedName>
        <fullName evidence="5">PHD-type zinc finger plants domain-containing protein</fullName>
    </recommendedName>
</protein>
<evidence type="ECO:0000313" key="7">
    <source>
        <dbReference type="Proteomes" id="UP001346149"/>
    </source>
</evidence>
<keyword evidence="1" id="KW-0479">Metal-binding</keyword>
<feature type="region of interest" description="Disordered" evidence="4">
    <location>
        <begin position="71"/>
        <end position="158"/>
    </location>
</feature>
<gene>
    <name evidence="6" type="ORF">SAY86_029055</name>
</gene>
<feature type="domain" description="PHD-type zinc finger plants" evidence="5">
    <location>
        <begin position="21"/>
        <end position="63"/>
    </location>
</feature>
<dbReference type="SUPFAM" id="SSF57903">
    <property type="entry name" value="FYVE/PHD zinc finger"/>
    <property type="match status" value="1"/>
</dbReference>
<evidence type="ECO:0000256" key="1">
    <source>
        <dbReference type="ARBA" id="ARBA00022723"/>
    </source>
</evidence>
<dbReference type="GO" id="GO:0008270">
    <property type="term" value="F:zinc ion binding"/>
    <property type="evidence" value="ECO:0007669"/>
    <property type="project" value="UniProtKB-KW"/>
</dbReference>
<name>A0AAN7R973_TRANT</name>
<evidence type="ECO:0000256" key="3">
    <source>
        <dbReference type="ARBA" id="ARBA00022833"/>
    </source>
</evidence>
<feature type="compositionally biased region" description="Basic and acidic residues" evidence="4">
    <location>
        <begin position="113"/>
        <end position="123"/>
    </location>
</feature>
<accession>A0AAN7R973</accession>
<comment type="caution">
    <text evidence="6">The sequence shown here is derived from an EMBL/GenBank/DDBJ whole genome shotgun (WGS) entry which is preliminary data.</text>
</comment>
<feature type="compositionally biased region" description="Basic and acidic residues" evidence="4">
    <location>
        <begin position="88"/>
        <end position="105"/>
    </location>
</feature>
<evidence type="ECO:0000256" key="4">
    <source>
        <dbReference type="SAM" id="MobiDB-lite"/>
    </source>
</evidence>
<feature type="compositionally biased region" description="Low complexity" evidence="4">
    <location>
        <begin position="71"/>
        <end position="87"/>
    </location>
</feature>
<sequence length="158" mass="17866">MPLSLSPQSLMELSDTRGECCMCGDYGLYEELFQCKVCLFRSQHRYCSNLYPKAESYRVCNWCLSQQQEKSAAAPNSSVSSPLSGKKSSGEGDGIRKYKPLKPDGPKGQSTRGSKEEPFPERALKKRIIARRELEEKLRRTGGSWRRCRDRSMGSGTR</sequence>
<feature type="compositionally biased region" description="Basic and acidic residues" evidence="4">
    <location>
        <begin position="130"/>
        <end position="139"/>
    </location>
</feature>
<dbReference type="InterPro" id="IPR056874">
    <property type="entry name" value="PHD_dom_pln"/>
</dbReference>
<evidence type="ECO:0000256" key="2">
    <source>
        <dbReference type="ARBA" id="ARBA00022771"/>
    </source>
</evidence>
<dbReference type="AlphaFoldDB" id="A0AAN7R973"/>
<reference evidence="6 7" key="1">
    <citation type="journal article" date="2023" name="Hortic Res">
        <title>Pangenome of water caltrop reveals structural variations and asymmetric subgenome divergence after allopolyploidization.</title>
        <authorList>
            <person name="Zhang X."/>
            <person name="Chen Y."/>
            <person name="Wang L."/>
            <person name="Yuan Y."/>
            <person name="Fang M."/>
            <person name="Shi L."/>
            <person name="Lu R."/>
            <person name="Comes H.P."/>
            <person name="Ma Y."/>
            <person name="Chen Y."/>
            <person name="Huang G."/>
            <person name="Zhou Y."/>
            <person name="Zheng Z."/>
            <person name="Qiu Y."/>
        </authorList>
    </citation>
    <scope>NUCLEOTIDE SEQUENCE [LARGE SCALE GENOMIC DNA]</scope>
    <source>
        <strain evidence="6">F231</strain>
    </source>
</reference>
<dbReference type="Pfam" id="PF25054">
    <property type="entry name" value="PHD_pln"/>
    <property type="match status" value="1"/>
</dbReference>
<keyword evidence="7" id="KW-1185">Reference proteome</keyword>
<proteinExistence type="predicted"/>